<reference evidence="1" key="1">
    <citation type="submission" date="2023-08" db="EMBL/GenBank/DDBJ databases">
        <title>Lactobacillus from the Female Urinary Tract.</title>
        <authorList>
            <person name="Stegman N."/>
            <person name="Jackson B."/>
            <person name="Steiling M."/>
            <person name="Sedano C."/>
            <person name="Wolfe A."/>
            <person name="Putonti C."/>
        </authorList>
    </citation>
    <scope>NUCLEOTIDE SEQUENCE</scope>
    <source>
        <strain evidence="1">UMB5661</strain>
    </source>
</reference>
<dbReference type="EMBL" id="JAVTXN010000041">
    <property type="protein sequence ID" value="MDT9610034.1"/>
    <property type="molecule type" value="Genomic_DNA"/>
</dbReference>
<comment type="caution">
    <text evidence="1">The sequence shown here is derived from an EMBL/GenBank/DDBJ whole genome shotgun (WGS) entry which is preliminary data.</text>
</comment>
<accession>A0AAW8WS50</accession>
<evidence type="ECO:0000313" key="2">
    <source>
        <dbReference type="Proteomes" id="UP001253287"/>
    </source>
</evidence>
<organism evidence="1 2">
    <name type="scientific">Lactobacillus crispatus</name>
    <dbReference type="NCBI Taxonomy" id="47770"/>
    <lineage>
        <taxon>Bacteria</taxon>
        <taxon>Bacillati</taxon>
        <taxon>Bacillota</taxon>
        <taxon>Bacilli</taxon>
        <taxon>Lactobacillales</taxon>
        <taxon>Lactobacillaceae</taxon>
        <taxon>Lactobacillus</taxon>
    </lineage>
</organism>
<name>A0AAW8WS50_9LACO</name>
<evidence type="ECO:0000313" key="1">
    <source>
        <dbReference type="EMBL" id="MDT9610034.1"/>
    </source>
</evidence>
<gene>
    <name evidence="1" type="ORF">RON39_07835</name>
</gene>
<dbReference type="Proteomes" id="UP001253287">
    <property type="component" value="Unassembled WGS sequence"/>
</dbReference>
<dbReference type="AlphaFoldDB" id="A0AAW8WS50"/>
<proteinExistence type="predicted"/>
<sequence>MVGIVRNAEITFKNEKAFKEFKNKIANPVPRVSIKKLQKEVEADGIVIQRGKEKHESK</sequence>
<protein>
    <submittedName>
        <fullName evidence="1">Uncharacterized protein</fullName>
    </submittedName>
</protein>
<dbReference type="RefSeq" id="WP_005727328.1">
    <property type="nucleotide sequence ID" value="NZ_CAZZQD010000001.1"/>
</dbReference>